<reference evidence="1 2" key="1">
    <citation type="submission" date="2020-09" db="EMBL/GenBank/DDBJ databases">
        <title>Investigation of environmental microbes.</title>
        <authorList>
            <person name="Ou Y."/>
            <person name="Kang Q."/>
        </authorList>
    </citation>
    <scope>NUCLEOTIDE SEQUENCE [LARGE SCALE GENOMIC DNA]</scope>
    <source>
        <strain evidence="1 2">KJZ-14</strain>
    </source>
</reference>
<evidence type="ECO:0000313" key="2">
    <source>
        <dbReference type="Proteomes" id="UP000516404"/>
    </source>
</evidence>
<dbReference type="Pfam" id="PF12028">
    <property type="entry name" value="DUF3515"/>
    <property type="match status" value="1"/>
</dbReference>
<name>A0A7H2BGP9_9MICC</name>
<sequence length="158" mass="16395">MGAFGLLLTACSSSVNLDAAPDAANPNCAKAMIAMPDELAGFKQRETTAQGTSAWGDPTAIVVKCGVSIEQPVTDVCAEVNGVDWIIKPTEDADSQGVSPEQSATGTWTATTFGRTPAIQVTFNADQVPSSTLLSGINSAVQQIDQSQQCLNMDDTQA</sequence>
<evidence type="ECO:0000313" key="1">
    <source>
        <dbReference type="EMBL" id="QNV38845.1"/>
    </source>
</evidence>
<keyword evidence="2" id="KW-1185">Reference proteome</keyword>
<proteinExistence type="predicted"/>
<organism evidence="1 2">
    <name type="scientific">Rothia terrae</name>
    <dbReference type="NCBI Taxonomy" id="396015"/>
    <lineage>
        <taxon>Bacteria</taxon>
        <taxon>Bacillati</taxon>
        <taxon>Actinomycetota</taxon>
        <taxon>Actinomycetes</taxon>
        <taxon>Micrococcales</taxon>
        <taxon>Micrococcaceae</taxon>
        <taxon>Rothia</taxon>
    </lineage>
</organism>
<protein>
    <submittedName>
        <fullName evidence="1">DUF3515 domain-containing protein</fullName>
    </submittedName>
</protein>
<dbReference type="Proteomes" id="UP000516404">
    <property type="component" value="Chromosome"/>
</dbReference>
<dbReference type="InterPro" id="IPR021903">
    <property type="entry name" value="DUF3515"/>
</dbReference>
<gene>
    <name evidence="1" type="ORF">IDM49_04975</name>
</gene>
<dbReference type="EMBL" id="CP061539">
    <property type="protein sequence ID" value="QNV38845.1"/>
    <property type="molecule type" value="Genomic_DNA"/>
</dbReference>
<dbReference type="AlphaFoldDB" id="A0A7H2BGP9"/>
<accession>A0A7H2BGP9</accession>
<dbReference type="KEGG" id="rter:IDM49_04975"/>